<keyword evidence="1" id="KW-0472">Membrane</keyword>
<evidence type="ECO:0000256" key="1">
    <source>
        <dbReference type="SAM" id="Phobius"/>
    </source>
</evidence>
<proteinExistence type="predicted"/>
<feature type="transmembrane region" description="Helical" evidence="1">
    <location>
        <begin position="12"/>
        <end position="36"/>
    </location>
</feature>
<name>A0A517YQI7_9BACT</name>
<dbReference type="AlphaFoldDB" id="A0A517YQI7"/>
<dbReference type="OrthoDB" id="232400at2"/>
<dbReference type="KEGG" id="pcor:KS4_05030"/>
<accession>A0A517YQI7</accession>
<keyword evidence="1" id="KW-1133">Transmembrane helix</keyword>
<evidence type="ECO:0000313" key="2">
    <source>
        <dbReference type="EMBL" id="QDU32471.1"/>
    </source>
</evidence>
<reference evidence="2 3" key="1">
    <citation type="submission" date="2019-02" db="EMBL/GenBank/DDBJ databases">
        <title>Deep-cultivation of Planctomycetes and their phenomic and genomic characterization uncovers novel biology.</title>
        <authorList>
            <person name="Wiegand S."/>
            <person name="Jogler M."/>
            <person name="Boedeker C."/>
            <person name="Pinto D."/>
            <person name="Vollmers J."/>
            <person name="Rivas-Marin E."/>
            <person name="Kohn T."/>
            <person name="Peeters S.H."/>
            <person name="Heuer A."/>
            <person name="Rast P."/>
            <person name="Oberbeckmann S."/>
            <person name="Bunk B."/>
            <person name="Jeske O."/>
            <person name="Meyerdierks A."/>
            <person name="Storesund J.E."/>
            <person name="Kallscheuer N."/>
            <person name="Luecker S."/>
            <person name="Lage O.M."/>
            <person name="Pohl T."/>
            <person name="Merkel B.J."/>
            <person name="Hornburger P."/>
            <person name="Mueller R.-W."/>
            <person name="Bruemmer F."/>
            <person name="Labrenz M."/>
            <person name="Spormann A.M."/>
            <person name="Op den Camp H."/>
            <person name="Overmann J."/>
            <person name="Amann R."/>
            <person name="Jetten M.S.M."/>
            <person name="Mascher T."/>
            <person name="Medema M.H."/>
            <person name="Devos D.P."/>
            <person name="Kaster A.-K."/>
            <person name="Ovreas L."/>
            <person name="Rohde M."/>
            <person name="Galperin M.Y."/>
            <person name="Jogler C."/>
        </authorList>
    </citation>
    <scope>NUCLEOTIDE SEQUENCE [LARGE SCALE GENOMIC DNA]</scope>
    <source>
        <strain evidence="2 3">KS4</strain>
    </source>
</reference>
<dbReference type="Proteomes" id="UP000317369">
    <property type="component" value="Chromosome"/>
</dbReference>
<keyword evidence="1" id="KW-0812">Transmembrane</keyword>
<gene>
    <name evidence="2" type="ORF">KS4_05030</name>
</gene>
<evidence type="ECO:0000313" key="3">
    <source>
        <dbReference type="Proteomes" id="UP000317369"/>
    </source>
</evidence>
<keyword evidence="3" id="KW-1185">Reference proteome</keyword>
<sequence length="639" mass="71939">MRTHVSKRRRLGFVSVYLVWFVVGGCLLLGGGELVWGGCHYTVSPTMTDTETMGLPEPSEVLVINHKAMTEFEPGRAVPLDTRSAWLKQGEDTITYCIGEQNRRVAWTLELPLEIDVERYSILRFKYRLNSAAVDKYWAFWGHVVGKRNDREGLYMLDHKDLIADDQVHVIEVDLRTIKRNVKLDELAIAFRATGKQMPAELEVFEISFRRAVDSKAGRVFEKGDVKTFLLTDEAGLPIEGGYAALNYEILNLQSGAWSDEQGMARVVPWMIDDAGYEGQFYGNGKFATPIVYMDAAPRYEKDGEAIYPVTLFENKVFKGRVVNDANEGIANAAVRIEITYNKSVFHRPRMTTAWDFFAYTNEDGWFEYELPWRLVKTVKVEVDHNAYQGQVARGNVKGRLLAGDYVVRLDAEKHLTGFVFDAESGEPMVGAKVERKVSAKVFNPTDFTDEHGYFSFPMSDKRDNVKFGKHEIVVSKAGVGETVYVYEGAKGVMPGEEIVISGRKMVDLQPMVQWKDAESDPVRIYLPADGVKSEGQPLHLAVEGEVVDVETGRAVKVREVGVGMVNPEDGQIYWQANRLSKSKLNGSRFSLEIENPTLRYVIGIRAKGYADYWSEPISIGDDGLKGGKLKLKVKMVRD</sequence>
<dbReference type="RefSeq" id="WP_145074108.1">
    <property type="nucleotide sequence ID" value="NZ_CP036425.1"/>
</dbReference>
<protein>
    <submittedName>
        <fullName evidence="2">Uncharacterized protein</fullName>
    </submittedName>
</protein>
<dbReference type="PROSITE" id="PS51257">
    <property type="entry name" value="PROKAR_LIPOPROTEIN"/>
    <property type="match status" value="1"/>
</dbReference>
<dbReference type="EMBL" id="CP036425">
    <property type="protein sequence ID" value="QDU32471.1"/>
    <property type="molecule type" value="Genomic_DNA"/>
</dbReference>
<organism evidence="2 3">
    <name type="scientific">Poriferisphaera corsica</name>
    <dbReference type="NCBI Taxonomy" id="2528020"/>
    <lineage>
        <taxon>Bacteria</taxon>
        <taxon>Pseudomonadati</taxon>
        <taxon>Planctomycetota</taxon>
        <taxon>Phycisphaerae</taxon>
        <taxon>Phycisphaerales</taxon>
        <taxon>Phycisphaeraceae</taxon>
        <taxon>Poriferisphaera</taxon>
    </lineage>
</organism>